<accession>A0A502CT09</accession>
<reference evidence="1 2" key="1">
    <citation type="journal article" date="2019" name="Environ. Microbiol.">
        <title>Species interactions and distinct microbial communities in high Arctic permafrost affected cryosols are associated with the CH4 and CO2 gas fluxes.</title>
        <authorList>
            <person name="Altshuler I."/>
            <person name="Hamel J."/>
            <person name="Turney S."/>
            <person name="Magnuson E."/>
            <person name="Levesque R."/>
            <person name="Greer C."/>
            <person name="Whyte L.G."/>
        </authorList>
    </citation>
    <scope>NUCLEOTIDE SEQUENCE [LARGE SCALE GENOMIC DNA]</scope>
    <source>
        <strain evidence="1 2">S5.1</strain>
    </source>
</reference>
<dbReference type="OrthoDB" id="7474295at2"/>
<sequence length="94" mass="10153">MTATSKASVEHEGYAHGRRDGLRLALAILATEEAKWAALLGESPSWRTNAIRQVRHKTLQVAQQRVQTALTRLTPRAAAAIDPELAAALEKAGL</sequence>
<dbReference type="AlphaFoldDB" id="A0A502CT09"/>
<protein>
    <submittedName>
        <fullName evidence="1">Uncharacterized protein</fullName>
    </submittedName>
</protein>
<dbReference type="Proteomes" id="UP000318413">
    <property type="component" value="Unassembled WGS sequence"/>
</dbReference>
<gene>
    <name evidence="1" type="ORF">EAH84_02350</name>
</gene>
<comment type="caution">
    <text evidence="1">The sequence shown here is derived from an EMBL/GenBank/DDBJ whole genome shotgun (WGS) entry which is preliminary data.</text>
</comment>
<keyword evidence="2" id="KW-1185">Reference proteome</keyword>
<evidence type="ECO:0000313" key="1">
    <source>
        <dbReference type="EMBL" id="TPG15650.1"/>
    </source>
</evidence>
<evidence type="ECO:0000313" key="2">
    <source>
        <dbReference type="Proteomes" id="UP000318413"/>
    </source>
</evidence>
<name>A0A502CT09_9SPHN</name>
<proteinExistence type="predicted"/>
<dbReference type="RefSeq" id="WP_140867054.1">
    <property type="nucleotide sequence ID" value="NZ_RCZK01000001.1"/>
</dbReference>
<dbReference type="EMBL" id="RCZK01000001">
    <property type="protein sequence ID" value="TPG15650.1"/>
    <property type="molecule type" value="Genomic_DNA"/>
</dbReference>
<organism evidence="1 2">
    <name type="scientific">Sphingomonas oligophenolica</name>
    <dbReference type="NCBI Taxonomy" id="301154"/>
    <lineage>
        <taxon>Bacteria</taxon>
        <taxon>Pseudomonadati</taxon>
        <taxon>Pseudomonadota</taxon>
        <taxon>Alphaproteobacteria</taxon>
        <taxon>Sphingomonadales</taxon>
        <taxon>Sphingomonadaceae</taxon>
        <taxon>Sphingomonas</taxon>
    </lineage>
</organism>